<keyword evidence="9" id="KW-1185">Reference proteome</keyword>
<evidence type="ECO:0000313" key="7">
    <source>
        <dbReference type="EMBL" id="GLY75497.1"/>
    </source>
</evidence>
<organism evidence="8 9">
    <name type="scientific">Actinoallomurus iriomotensis</name>
    <dbReference type="NCBI Taxonomy" id="478107"/>
    <lineage>
        <taxon>Bacteria</taxon>
        <taxon>Bacillati</taxon>
        <taxon>Actinomycetota</taxon>
        <taxon>Actinomycetes</taxon>
        <taxon>Streptosporangiales</taxon>
        <taxon>Thermomonosporaceae</taxon>
        <taxon>Actinoallomurus</taxon>
    </lineage>
</organism>
<dbReference type="Gene3D" id="1.10.287.1350">
    <property type="match status" value="1"/>
</dbReference>
<dbReference type="AlphaFoldDB" id="A0A9W6S0T6"/>
<sequence length="346" mass="38014">MITTPLPVFSDGRSPQDQVLMMLTGKWVSQILHVLARLGVADLLADGPRTPADLAAATDTDERSLYRFLRAAASLGVFAERPDGGFELTPTAEYLRSDVPGTMRYMAMFWGEAASWGCYRHVMDTVRTGEPIADKELGGRSWFEYLEQNPGTAETFHRAMTSVNWRAAEIADRFDFGAFGRIADIGGGQGRLLASILRKNPGVQGILFDLPTAIDGAQPVLKEEGVADRVECVRGDFFGPVPEADAYLLRAILHDWDDEKSVLILRRIREAIGTNADARVLIIEAVLPPLNEWHYSKLMDVDMMVCLGGGERTRDEWGRLLATAGFELAGVTDGVPPHSIVEARPV</sequence>
<dbReference type="SUPFAM" id="SSF46785">
    <property type="entry name" value="Winged helix' DNA-binding domain"/>
    <property type="match status" value="1"/>
</dbReference>
<accession>A0A9W6S0T6</accession>
<dbReference type="EMBL" id="BSTJ01000004">
    <property type="protein sequence ID" value="GLY75497.1"/>
    <property type="molecule type" value="Genomic_DNA"/>
</dbReference>
<reference evidence="8" key="2">
    <citation type="submission" date="2023-03" db="EMBL/GenBank/DDBJ databases">
        <title>Actinoallomurus iriomotensis NBRC 103684.</title>
        <authorList>
            <person name="Ichikawa N."/>
            <person name="Sato H."/>
            <person name="Tonouchi N."/>
        </authorList>
    </citation>
    <scope>NUCLEOTIDE SEQUENCE</scope>
    <source>
        <strain evidence="8">NBRC 103684</strain>
    </source>
</reference>
<dbReference type="GO" id="GO:0046983">
    <property type="term" value="F:protein dimerization activity"/>
    <property type="evidence" value="ECO:0007669"/>
    <property type="project" value="InterPro"/>
</dbReference>
<dbReference type="Pfam" id="PF08100">
    <property type="entry name" value="Dimerisation"/>
    <property type="match status" value="1"/>
</dbReference>
<evidence type="ECO:0000256" key="2">
    <source>
        <dbReference type="ARBA" id="ARBA00022679"/>
    </source>
</evidence>
<dbReference type="InterPro" id="IPR001077">
    <property type="entry name" value="COMT_C"/>
</dbReference>
<dbReference type="InterPro" id="IPR036388">
    <property type="entry name" value="WH-like_DNA-bd_sf"/>
</dbReference>
<dbReference type="InterPro" id="IPR012967">
    <property type="entry name" value="COMT_dimerisation"/>
</dbReference>
<evidence type="ECO:0000259" key="5">
    <source>
        <dbReference type="Pfam" id="PF00891"/>
    </source>
</evidence>
<dbReference type="PROSITE" id="PS51683">
    <property type="entry name" value="SAM_OMT_II"/>
    <property type="match status" value="1"/>
</dbReference>
<keyword evidence="1 8" id="KW-0489">Methyltransferase</keyword>
<dbReference type="PANTHER" id="PTHR43712">
    <property type="entry name" value="PUTATIVE (AFU_ORTHOLOGUE AFUA_4G14580)-RELATED"/>
    <property type="match status" value="1"/>
</dbReference>
<dbReference type="GO" id="GO:0032259">
    <property type="term" value="P:methylation"/>
    <property type="evidence" value="ECO:0007669"/>
    <property type="project" value="UniProtKB-KW"/>
</dbReference>
<dbReference type="PIRSF" id="PIRSF005739">
    <property type="entry name" value="O-mtase"/>
    <property type="match status" value="1"/>
</dbReference>
<feature type="domain" description="O-methyltransferase C-terminal" evidence="5">
    <location>
        <begin position="119"/>
        <end position="327"/>
    </location>
</feature>
<keyword evidence="2" id="KW-0808">Transferase</keyword>
<dbReference type="Proteomes" id="UP001165135">
    <property type="component" value="Unassembled WGS sequence"/>
</dbReference>
<dbReference type="Proteomes" id="UP001165074">
    <property type="component" value="Unassembled WGS sequence"/>
</dbReference>
<evidence type="ECO:0000313" key="8">
    <source>
        <dbReference type="EMBL" id="GLY85108.1"/>
    </source>
</evidence>
<evidence type="ECO:0000256" key="4">
    <source>
        <dbReference type="PIRSR" id="PIRSR005739-1"/>
    </source>
</evidence>
<reference evidence="7" key="1">
    <citation type="submission" date="2023-03" db="EMBL/GenBank/DDBJ databases">
        <title>Actinoallomurus iriomotensis NBRC 103681.</title>
        <authorList>
            <person name="Ichikawa N."/>
            <person name="Sato H."/>
            <person name="Tonouchi N."/>
        </authorList>
    </citation>
    <scope>NUCLEOTIDE SEQUENCE</scope>
    <source>
        <strain evidence="7">NBRC 103681</strain>
    </source>
</reference>
<dbReference type="PANTHER" id="PTHR43712:SF2">
    <property type="entry name" value="O-METHYLTRANSFERASE CICE"/>
    <property type="match status" value="1"/>
</dbReference>
<feature type="domain" description="O-methyltransferase dimerisation" evidence="6">
    <location>
        <begin position="23"/>
        <end position="95"/>
    </location>
</feature>
<dbReference type="EMBL" id="BSTK01000004">
    <property type="protein sequence ID" value="GLY85108.1"/>
    <property type="molecule type" value="Genomic_DNA"/>
</dbReference>
<dbReference type="InterPro" id="IPR029063">
    <property type="entry name" value="SAM-dependent_MTases_sf"/>
</dbReference>
<proteinExistence type="predicted"/>
<keyword evidence="3" id="KW-0949">S-adenosyl-L-methionine</keyword>
<name>A0A9W6S0T6_9ACTN</name>
<comment type="caution">
    <text evidence="8">The sequence shown here is derived from an EMBL/GenBank/DDBJ whole genome shotgun (WGS) entry which is preliminary data.</text>
</comment>
<dbReference type="Pfam" id="PF00891">
    <property type="entry name" value="Methyltransf_2"/>
    <property type="match status" value="1"/>
</dbReference>
<evidence type="ECO:0000256" key="1">
    <source>
        <dbReference type="ARBA" id="ARBA00022603"/>
    </source>
</evidence>
<feature type="active site" description="Proton acceptor" evidence="4">
    <location>
        <position position="254"/>
    </location>
</feature>
<dbReference type="RefSeq" id="WP_285571703.1">
    <property type="nucleotide sequence ID" value="NZ_BSTJ01000004.1"/>
</dbReference>
<evidence type="ECO:0000256" key="3">
    <source>
        <dbReference type="ARBA" id="ARBA00022691"/>
    </source>
</evidence>
<dbReference type="InterPro" id="IPR016461">
    <property type="entry name" value="COMT-like"/>
</dbReference>
<dbReference type="SUPFAM" id="SSF53335">
    <property type="entry name" value="S-adenosyl-L-methionine-dependent methyltransferases"/>
    <property type="match status" value="1"/>
</dbReference>
<protein>
    <submittedName>
        <fullName evidence="8">Methyltransferase</fullName>
    </submittedName>
</protein>
<gene>
    <name evidence="7" type="ORF">Airi01_037640</name>
    <name evidence="8" type="ORF">Airi02_030370</name>
</gene>
<evidence type="ECO:0000259" key="6">
    <source>
        <dbReference type="Pfam" id="PF08100"/>
    </source>
</evidence>
<evidence type="ECO:0000313" key="9">
    <source>
        <dbReference type="Proteomes" id="UP001165074"/>
    </source>
</evidence>
<dbReference type="Gene3D" id="1.10.10.10">
    <property type="entry name" value="Winged helix-like DNA-binding domain superfamily/Winged helix DNA-binding domain"/>
    <property type="match status" value="1"/>
</dbReference>
<dbReference type="InterPro" id="IPR036390">
    <property type="entry name" value="WH_DNA-bd_sf"/>
</dbReference>
<dbReference type="Gene3D" id="3.40.50.150">
    <property type="entry name" value="Vaccinia Virus protein VP39"/>
    <property type="match status" value="1"/>
</dbReference>
<dbReference type="GO" id="GO:0008171">
    <property type="term" value="F:O-methyltransferase activity"/>
    <property type="evidence" value="ECO:0007669"/>
    <property type="project" value="InterPro"/>
</dbReference>